<dbReference type="PANTHER" id="PTHR47751:SF1">
    <property type="entry name" value="SUPERFAMILY HYDROLASE, PUTATIVE (AFU_ORTHOLOGUE AFUA_2G16580)-RELATED"/>
    <property type="match status" value="1"/>
</dbReference>
<dbReference type="PANTHER" id="PTHR47751">
    <property type="entry name" value="SUPERFAMILY HYDROLASE, PUTATIVE (AFU_ORTHOLOGUE AFUA_2G16580)-RELATED"/>
    <property type="match status" value="1"/>
</dbReference>
<dbReference type="Gene3D" id="1.10.10.800">
    <property type="match status" value="1"/>
</dbReference>
<dbReference type="Proteomes" id="UP001187734">
    <property type="component" value="Unassembled WGS sequence"/>
</dbReference>
<proteinExistence type="inferred from homology"/>
<dbReference type="Gene3D" id="3.40.50.1820">
    <property type="entry name" value="alpha/beta hydrolase"/>
    <property type="match status" value="1"/>
</dbReference>
<dbReference type="GO" id="GO:0016787">
    <property type="term" value="F:hydrolase activity"/>
    <property type="evidence" value="ECO:0007669"/>
    <property type="project" value="InterPro"/>
</dbReference>
<protein>
    <recommendedName>
        <fullName evidence="2">Dienelactone hydrolase domain-containing protein</fullName>
    </recommendedName>
</protein>
<comment type="similarity">
    <text evidence="1">Belongs to the polyketide transferase af380 family.</text>
</comment>
<evidence type="ECO:0000313" key="4">
    <source>
        <dbReference type="Proteomes" id="UP001187734"/>
    </source>
</evidence>
<dbReference type="Pfam" id="PF01738">
    <property type="entry name" value="DLH"/>
    <property type="match status" value="1"/>
</dbReference>
<evidence type="ECO:0000313" key="3">
    <source>
        <dbReference type="EMBL" id="SPJ83606.1"/>
    </source>
</evidence>
<reference evidence="3" key="1">
    <citation type="submission" date="2018-03" db="EMBL/GenBank/DDBJ databases">
        <authorList>
            <person name="Guldener U."/>
        </authorList>
    </citation>
    <scope>NUCLEOTIDE SEQUENCE</scope>
</reference>
<dbReference type="InterPro" id="IPR002925">
    <property type="entry name" value="Dienelactn_hydro"/>
</dbReference>
<dbReference type="InterPro" id="IPR051411">
    <property type="entry name" value="Polyketide_trans_af380"/>
</dbReference>
<dbReference type="SUPFAM" id="SSF53474">
    <property type="entry name" value="alpha/beta-Hydrolases"/>
    <property type="match status" value="1"/>
</dbReference>
<gene>
    <name evidence="3" type="ORF">FTOL_10122</name>
</gene>
<evidence type="ECO:0000259" key="2">
    <source>
        <dbReference type="Pfam" id="PF01738"/>
    </source>
</evidence>
<sequence>MSAISIPKGSIKLAGLLFKPESPSTGKLPAIVIIHPGGGVKEQTAGVYAKKLSQNGYVTICYDAAHQGASEGTPHFLEDPGSRVTDVSAVADYLERLDYIDVNRLFLVGICAGGGYAVGAAKGDHRFKAVSIISAVNIGDGARLGWYGNEKADEKASALEQVAQAVQAEAAGNEPVTAPYVPPTLDDNTPYDLKEAHEYYLTARGQHTNAQNKMLLRSTGLVMNFDAWLFADIFLTQPLLILVGEKAESRWHSEKIYKILDGKNKALRKVVVPNARHMDFYDKEDYINPAVEKIVNHFSPNN</sequence>
<keyword evidence="4" id="KW-1185">Reference proteome</keyword>
<accession>A0AAE8SM13</accession>
<dbReference type="AlphaFoldDB" id="A0AAE8SM13"/>
<evidence type="ECO:0000256" key="1">
    <source>
        <dbReference type="ARBA" id="ARBA00029464"/>
    </source>
</evidence>
<comment type="caution">
    <text evidence="3">The sequence shown here is derived from an EMBL/GenBank/DDBJ whole genome shotgun (WGS) entry which is preliminary data.</text>
</comment>
<name>A0AAE8SM13_9HYPO</name>
<dbReference type="InterPro" id="IPR029058">
    <property type="entry name" value="AB_hydrolase_fold"/>
</dbReference>
<dbReference type="EMBL" id="ONZP01000380">
    <property type="protein sequence ID" value="SPJ83606.1"/>
    <property type="molecule type" value="Genomic_DNA"/>
</dbReference>
<feature type="domain" description="Dienelactone hydrolase" evidence="2">
    <location>
        <begin position="14"/>
        <end position="132"/>
    </location>
</feature>
<organism evidence="3 4">
    <name type="scientific">Fusarium torulosum</name>
    <dbReference type="NCBI Taxonomy" id="33205"/>
    <lineage>
        <taxon>Eukaryota</taxon>
        <taxon>Fungi</taxon>
        <taxon>Dikarya</taxon>
        <taxon>Ascomycota</taxon>
        <taxon>Pezizomycotina</taxon>
        <taxon>Sordariomycetes</taxon>
        <taxon>Hypocreomycetidae</taxon>
        <taxon>Hypocreales</taxon>
        <taxon>Nectriaceae</taxon>
        <taxon>Fusarium</taxon>
    </lineage>
</organism>